<evidence type="ECO:0000259" key="2">
    <source>
        <dbReference type="Pfam" id="PF26366"/>
    </source>
</evidence>
<gene>
    <name evidence="3" type="ORF">BJ982_007467</name>
</gene>
<dbReference type="Proteomes" id="UP000542210">
    <property type="component" value="Unassembled WGS sequence"/>
</dbReference>
<comment type="caution">
    <text evidence="3">The sequence shown here is derived from an EMBL/GenBank/DDBJ whole genome shotgun (WGS) entry which is preliminary data.</text>
</comment>
<protein>
    <recommendedName>
        <fullName evidence="2">DUF8094 domain-containing protein</fullName>
    </recommendedName>
</protein>
<accession>A0A7W7GCC7</accession>
<keyword evidence="1" id="KW-0732">Signal</keyword>
<evidence type="ECO:0000256" key="1">
    <source>
        <dbReference type="SAM" id="SignalP"/>
    </source>
</evidence>
<keyword evidence="4" id="KW-1185">Reference proteome</keyword>
<dbReference type="PROSITE" id="PS51257">
    <property type="entry name" value="PROKAR_LIPOPROTEIN"/>
    <property type="match status" value="1"/>
</dbReference>
<reference evidence="3 4" key="1">
    <citation type="submission" date="2020-08" db="EMBL/GenBank/DDBJ databases">
        <title>Sequencing the genomes of 1000 actinobacteria strains.</title>
        <authorList>
            <person name="Klenk H.-P."/>
        </authorList>
    </citation>
    <scope>NUCLEOTIDE SEQUENCE [LARGE SCALE GENOMIC DNA]</scope>
    <source>
        <strain evidence="3 4">DSM 45784</strain>
    </source>
</reference>
<dbReference type="AlphaFoldDB" id="A0A7W7GCC7"/>
<evidence type="ECO:0000313" key="4">
    <source>
        <dbReference type="Proteomes" id="UP000542210"/>
    </source>
</evidence>
<proteinExistence type="predicted"/>
<sequence>MLRRMAAPAIGVVLLLTGCGAQGDGPPTGAPTLARPAPPTIGVDEAAAAFGLLTRLRDAWASRDCAEVAALTAAAESELAGRACRATRNGRPAPASFAYEDADYYVPDRPGDPPWAAALAHEPDPAYFLFAQEQDAWRLAYGPIPLTRDAPRLDAAETVRAVPADDPEDGLRARLVPQKHLAYLADPAGLSGVRFAAKDAVTRLRDELAEKPARVRPDRLDVDVRLVPGETRALALEGGGALVFHALTITYRQRGRGGEVDHPLFGAAAVRDFTGKAHAKTLTATELIVLATEADGDGTMRTVGMRRSLADITAT</sequence>
<dbReference type="RefSeq" id="WP_184887937.1">
    <property type="nucleotide sequence ID" value="NZ_BOOV01000003.1"/>
</dbReference>
<dbReference type="Pfam" id="PF26366">
    <property type="entry name" value="DUF8094"/>
    <property type="match status" value="1"/>
</dbReference>
<dbReference type="InterPro" id="IPR058407">
    <property type="entry name" value="DUF8094"/>
</dbReference>
<feature type="signal peptide" evidence="1">
    <location>
        <begin position="1"/>
        <end position="23"/>
    </location>
</feature>
<feature type="domain" description="DUF8094" evidence="2">
    <location>
        <begin position="75"/>
        <end position="285"/>
    </location>
</feature>
<evidence type="ECO:0000313" key="3">
    <source>
        <dbReference type="EMBL" id="MBB4705923.1"/>
    </source>
</evidence>
<name>A0A7W7GCC7_9ACTN</name>
<dbReference type="EMBL" id="JACHND010000001">
    <property type="protein sequence ID" value="MBB4705923.1"/>
    <property type="molecule type" value="Genomic_DNA"/>
</dbReference>
<organism evidence="3 4">
    <name type="scientific">Sphaerisporangium siamense</name>
    <dbReference type="NCBI Taxonomy" id="795645"/>
    <lineage>
        <taxon>Bacteria</taxon>
        <taxon>Bacillati</taxon>
        <taxon>Actinomycetota</taxon>
        <taxon>Actinomycetes</taxon>
        <taxon>Streptosporangiales</taxon>
        <taxon>Streptosporangiaceae</taxon>
        <taxon>Sphaerisporangium</taxon>
    </lineage>
</organism>
<feature type="chain" id="PRO_5031428636" description="DUF8094 domain-containing protein" evidence="1">
    <location>
        <begin position="24"/>
        <end position="315"/>
    </location>
</feature>